<comment type="caution">
    <text evidence="2">The sequence shown here is derived from an EMBL/GenBank/DDBJ whole genome shotgun (WGS) entry which is preliminary data.</text>
</comment>
<dbReference type="Proteomes" id="UP000636709">
    <property type="component" value="Unassembled WGS sequence"/>
</dbReference>
<feature type="domain" description="F-box" evidence="1">
    <location>
        <begin position="20"/>
        <end position="58"/>
    </location>
</feature>
<dbReference type="CDD" id="cd22160">
    <property type="entry name" value="F-box_AtFBL13-like"/>
    <property type="match status" value="1"/>
</dbReference>
<dbReference type="SUPFAM" id="SSF81383">
    <property type="entry name" value="F-box domain"/>
    <property type="match status" value="1"/>
</dbReference>
<dbReference type="PANTHER" id="PTHR34223">
    <property type="entry name" value="OS11G0201299 PROTEIN"/>
    <property type="match status" value="1"/>
</dbReference>
<organism evidence="2 3">
    <name type="scientific">Digitaria exilis</name>
    <dbReference type="NCBI Taxonomy" id="1010633"/>
    <lineage>
        <taxon>Eukaryota</taxon>
        <taxon>Viridiplantae</taxon>
        <taxon>Streptophyta</taxon>
        <taxon>Embryophyta</taxon>
        <taxon>Tracheophyta</taxon>
        <taxon>Spermatophyta</taxon>
        <taxon>Magnoliopsida</taxon>
        <taxon>Liliopsida</taxon>
        <taxon>Poales</taxon>
        <taxon>Poaceae</taxon>
        <taxon>PACMAD clade</taxon>
        <taxon>Panicoideae</taxon>
        <taxon>Panicodae</taxon>
        <taxon>Paniceae</taxon>
        <taxon>Anthephorinae</taxon>
        <taxon>Digitaria</taxon>
    </lineage>
</organism>
<dbReference type="InterPro" id="IPR053197">
    <property type="entry name" value="F-box_SCFL_complex_component"/>
</dbReference>
<dbReference type="AlphaFoldDB" id="A0A835EJA0"/>
<dbReference type="PANTHER" id="PTHR34223:SF105">
    <property type="entry name" value="F-BOX DOMAIN-CONTAINING PROTEIN"/>
    <property type="match status" value="1"/>
</dbReference>
<evidence type="ECO:0000313" key="3">
    <source>
        <dbReference type="Proteomes" id="UP000636709"/>
    </source>
</evidence>
<sequence>MPEPRLTNQAPTERCGDRFCTLPDAVVQHILGFLPALDAVRTCVLGRRWRQLWRSAPRLRIATADVPALRFVGSLNRFIRQVLLLRDPGAPLDECEFDLRGYSRLYGSCPDLWIRHCTMHRVQVLQVRLYAEERVKLAGWPLISQCLVRFELHGLDLEESFLDFSSCPVLEDLKITNCLLDADKILSRSLKHLEITGCELCWQFVPTQISAPSLISLQLDDYVGVTPILESMPLLEKASIKLGQNNEEYCDFCDNRGSGECTCDMCHIYDNTNVSRNSVCFLLGGLSRATHLQLKASSEMVTFKRDMRCCPTFINLKTLLLDDWCLAADLCALLGFLKHTPNLENLILQLCKVHIL</sequence>
<evidence type="ECO:0000259" key="1">
    <source>
        <dbReference type="Pfam" id="PF00646"/>
    </source>
</evidence>
<accession>A0A835EJA0</accession>
<dbReference type="EMBL" id="JACEFO010001910">
    <property type="protein sequence ID" value="KAF8694261.1"/>
    <property type="molecule type" value="Genomic_DNA"/>
</dbReference>
<reference evidence="2" key="1">
    <citation type="submission" date="2020-07" db="EMBL/GenBank/DDBJ databases">
        <title>Genome sequence and genetic diversity analysis of an under-domesticated orphan crop, white fonio (Digitaria exilis).</title>
        <authorList>
            <person name="Bennetzen J.L."/>
            <person name="Chen S."/>
            <person name="Ma X."/>
            <person name="Wang X."/>
            <person name="Yssel A.E.J."/>
            <person name="Chaluvadi S.R."/>
            <person name="Johnson M."/>
            <person name="Gangashetty P."/>
            <person name="Hamidou F."/>
            <person name="Sanogo M.D."/>
            <person name="Zwaenepoel A."/>
            <person name="Wallace J."/>
            <person name="Van De Peer Y."/>
            <person name="Van Deynze A."/>
        </authorList>
    </citation>
    <scope>NUCLEOTIDE SEQUENCE</scope>
    <source>
        <tissue evidence="2">Leaves</tissue>
    </source>
</reference>
<dbReference type="InterPro" id="IPR036047">
    <property type="entry name" value="F-box-like_dom_sf"/>
</dbReference>
<dbReference type="Pfam" id="PF00646">
    <property type="entry name" value="F-box"/>
    <property type="match status" value="1"/>
</dbReference>
<name>A0A835EJA0_9POAL</name>
<dbReference type="SUPFAM" id="SSF52047">
    <property type="entry name" value="RNI-like"/>
    <property type="match status" value="1"/>
</dbReference>
<gene>
    <name evidence="2" type="ORF">HU200_038399</name>
</gene>
<keyword evidence="3" id="KW-1185">Reference proteome</keyword>
<dbReference type="InterPro" id="IPR001810">
    <property type="entry name" value="F-box_dom"/>
</dbReference>
<evidence type="ECO:0000313" key="2">
    <source>
        <dbReference type="EMBL" id="KAF8694261.1"/>
    </source>
</evidence>
<proteinExistence type="predicted"/>
<protein>
    <recommendedName>
        <fullName evidence="1">F-box domain-containing protein</fullName>
    </recommendedName>
</protein>
<dbReference type="OrthoDB" id="612216at2759"/>
<dbReference type="InterPro" id="IPR053781">
    <property type="entry name" value="F-box_AtFBL13-like"/>
</dbReference>